<dbReference type="InterPro" id="IPR041711">
    <property type="entry name" value="Met-tRNA-FMT_N"/>
</dbReference>
<dbReference type="Proteomes" id="UP001164726">
    <property type="component" value="Chromosome"/>
</dbReference>
<organism evidence="11 12">
    <name type="scientific">Fervidibacillus halotolerans</name>
    <dbReference type="NCBI Taxonomy" id="2980027"/>
    <lineage>
        <taxon>Bacteria</taxon>
        <taxon>Bacillati</taxon>
        <taxon>Bacillota</taxon>
        <taxon>Bacilli</taxon>
        <taxon>Bacillales</taxon>
        <taxon>Bacillaceae</taxon>
        <taxon>Fervidibacillus</taxon>
    </lineage>
</organism>
<keyword evidence="12" id="KW-1185">Reference proteome</keyword>
<dbReference type="EMBL" id="CP106877">
    <property type="protein sequence ID" value="WAA13654.1"/>
    <property type="molecule type" value="Genomic_DNA"/>
</dbReference>
<dbReference type="Pfam" id="PF02911">
    <property type="entry name" value="Formyl_trans_C"/>
    <property type="match status" value="1"/>
</dbReference>
<feature type="domain" description="Formyl transferase N-terminal" evidence="9">
    <location>
        <begin position="3"/>
        <end position="180"/>
    </location>
</feature>
<gene>
    <name evidence="8 11" type="primary">fmt</name>
    <name evidence="11" type="ORF">OE105_06020</name>
</gene>
<dbReference type="SUPFAM" id="SSF50486">
    <property type="entry name" value="FMT C-terminal domain-like"/>
    <property type="match status" value="1"/>
</dbReference>
<keyword evidence="5 8" id="KW-0808">Transferase</keyword>
<dbReference type="Pfam" id="PF00551">
    <property type="entry name" value="Formyl_trans_N"/>
    <property type="match status" value="1"/>
</dbReference>
<evidence type="ECO:0000256" key="6">
    <source>
        <dbReference type="ARBA" id="ARBA00022917"/>
    </source>
</evidence>
<evidence type="ECO:0000256" key="4">
    <source>
        <dbReference type="ARBA" id="ARBA00016014"/>
    </source>
</evidence>
<keyword evidence="6 8" id="KW-0648">Protein biosynthesis</keyword>
<dbReference type="InterPro" id="IPR036477">
    <property type="entry name" value="Formyl_transf_N_sf"/>
</dbReference>
<dbReference type="GO" id="GO:0004479">
    <property type="term" value="F:methionyl-tRNA formyltransferase activity"/>
    <property type="evidence" value="ECO:0007669"/>
    <property type="project" value="UniProtKB-UniRule"/>
</dbReference>
<dbReference type="CDD" id="cd08646">
    <property type="entry name" value="FMT_core_Met-tRNA-FMT_N"/>
    <property type="match status" value="1"/>
</dbReference>
<evidence type="ECO:0000256" key="3">
    <source>
        <dbReference type="ARBA" id="ARBA00012261"/>
    </source>
</evidence>
<sequence length="323" mass="36184">MTKIVFMGTPDFAVPILKRIIDDGYNVVGVVTQPDRPVGRKKKITPPPVKREALKHGINVLQPEKVREEKALREILALQPDLIITAAFGQILPKKLLDYPKYGCINVHASLLPELRGGAPIHYAILQGKRKTGITIMYMEEKLDAGDILSQASLTIDEKDTVGTLHDKLSILGAELLSETLPKLLSGKVKPIPQDHEKATFAYNIKREQEKINWADTGENIYNHIRAFHPWPVAYTTIKGEILKIWWGEKVSLNVQKQPGEIVTIDQEGIIVATGNRTGIKITELQPEGKRRMKTADFLRGRNDTDYIGLILGGNDDEQKRHS</sequence>
<dbReference type="RefSeq" id="WP_275421842.1">
    <property type="nucleotide sequence ID" value="NZ_CP106877.1"/>
</dbReference>
<dbReference type="FunFam" id="3.40.50.170:FF:000004">
    <property type="entry name" value="Methionyl-tRNA formyltransferase"/>
    <property type="match status" value="1"/>
</dbReference>
<evidence type="ECO:0000313" key="11">
    <source>
        <dbReference type="EMBL" id="WAA13654.1"/>
    </source>
</evidence>
<dbReference type="InterPro" id="IPR005794">
    <property type="entry name" value="Fmt"/>
</dbReference>
<evidence type="ECO:0000256" key="8">
    <source>
        <dbReference type="HAMAP-Rule" id="MF_00182"/>
    </source>
</evidence>
<feature type="domain" description="Formyl transferase C-terminal" evidence="10">
    <location>
        <begin position="204"/>
        <end position="302"/>
    </location>
</feature>
<proteinExistence type="inferred from homology"/>
<evidence type="ECO:0000256" key="7">
    <source>
        <dbReference type="ARBA" id="ARBA00048558"/>
    </source>
</evidence>
<protein>
    <recommendedName>
        <fullName evidence="4 8">Methionyl-tRNA formyltransferase</fullName>
        <ecNumber evidence="3 8">2.1.2.9</ecNumber>
    </recommendedName>
</protein>
<dbReference type="PANTHER" id="PTHR11138:SF5">
    <property type="entry name" value="METHIONYL-TRNA FORMYLTRANSFERASE, MITOCHONDRIAL"/>
    <property type="match status" value="1"/>
</dbReference>
<comment type="function">
    <text evidence="1 8">Attaches a formyl group to the free amino group of methionyl-tRNA(fMet). The formyl group appears to play a dual role in the initiator identity of N-formylmethionyl-tRNA by promoting its recognition by IF2 and preventing the misappropriation of this tRNA by the elongation apparatus.</text>
</comment>
<evidence type="ECO:0000256" key="2">
    <source>
        <dbReference type="ARBA" id="ARBA00010699"/>
    </source>
</evidence>
<dbReference type="InterPro" id="IPR037022">
    <property type="entry name" value="Formyl_trans_C_sf"/>
</dbReference>
<name>A0A9E8M1R2_9BACI</name>
<dbReference type="AlphaFoldDB" id="A0A9E8M1R2"/>
<dbReference type="HAMAP" id="MF_00182">
    <property type="entry name" value="Formyl_trans"/>
    <property type="match status" value="1"/>
</dbReference>
<reference evidence="11" key="1">
    <citation type="submission" date="2022-09" db="EMBL/GenBank/DDBJ databases">
        <title>Complete Genomes of Fervidibacillus albus and Fervidibacillus halotolerans isolated from tidal flat sediments.</title>
        <authorList>
            <person name="Kwon K.K."/>
            <person name="Yang S.-H."/>
            <person name="Park M.J."/>
            <person name="Oh H.-M."/>
        </authorList>
    </citation>
    <scope>NUCLEOTIDE SEQUENCE</scope>
    <source>
        <strain evidence="11">MEBiC13594</strain>
    </source>
</reference>
<evidence type="ECO:0000313" key="12">
    <source>
        <dbReference type="Proteomes" id="UP001164726"/>
    </source>
</evidence>
<dbReference type="Gene3D" id="3.10.25.10">
    <property type="entry name" value="Formyl transferase, C-terminal domain"/>
    <property type="match status" value="1"/>
</dbReference>
<dbReference type="InterPro" id="IPR044135">
    <property type="entry name" value="Met-tRNA-FMT_C"/>
</dbReference>
<accession>A0A9E8M1R2</accession>
<dbReference type="InterPro" id="IPR001555">
    <property type="entry name" value="GART_AS"/>
</dbReference>
<dbReference type="CDD" id="cd08704">
    <property type="entry name" value="Met_tRNA_FMT_C"/>
    <property type="match status" value="1"/>
</dbReference>
<dbReference type="InterPro" id="IPR011034">
    <property type="entry name" value="Formyl_transferase-like_C_sf"/>
</dbReference>
<dbReference type="EC" id="2.1.2.9" evidence="3 8"/>
<dbReference type="InterPro" id="IPR002376">
    <property type="entry name" value="Formyl_transf_N"/>
</dbReference>
<dbReference type="PROSITE" id="PS00373">
    <property type="entry name" value="GART"/>
    <property type="match status" value="1"/>
</dbReference>
<evidence type="ECO:0000256" key="5">
    <source>
        <dbReference type="ARBA" id="ARBA00022679"/>
    </source>
</evidence>
<evidence type="ECO:0000256" key="1">
    <source>
        <dbReference type="ARBA" id="ARBA00002606"/>
    </source>
</evidence>
<dbReference type="SUPFAM" id="SSF53328">
    <property type="entry name" value="Formyltransferase"/>
    <property type="match status" value="1"/>
</dbReference>
<dbReference type="NCBIfam" id="TIGR00460">
    <property type="entry name" value="fmt"/>
    <property type="match status" value="1"/>
</dbReference>
<evidence type="ECO:0000259" key="9">
    <source>
        <dbReference type="Pfam" id="PF00551"/>
    </source>
</evidence>
<dbReference type="PANTHER" id="PTHR11138">
    <property type="entry name" value="METHIONYL-TRNA FORMYLTRANSFERASE"/>
    <property type="match status" value="1"/>
</dbReference>
<comment type="catalytic activity">
    <reaction evidence="7 8">
        <text>L-methionyl-tRNA(fMet) + (6R)-10-formyltetrahydrofolate = N-formyl-L-methionyl-tRNA(fMet) + (6S)-5,6,7,8-tetrahydrofolate + H(+)</text>
        <dbReference type="Rhea" id="RHEA:24380"/>
        <dbReference type="Rhea" id="RHEA-COMP:9952"/>
        <dbReference type="Rhea" id="RHEA-COMP:9953"/>
        <dbReference type="ChEBI" id="CHEBI:15378"/>
        <dbReference type="ChEBI" id="CHEBI:57453"/>
        <dbReference type="ChEBI" id="CHEBI:78530"/>
        <dbReference type="ChEBI" id="CHEBI:78844"/>
        <dbReference type="ChEBI" id="CHEBI:195366"/>
        <dbReference type="EC" id="2.1.2.9"/>
    </reaction>
</comment>
<feature type="binding site" evidence="8">
    <location>
        <begin position="110"/>
        <end position="113"/>
    </location>
    <ligand>
        <name>(6S)-5,6,7,8-tetrahydrofolate</name>
        <dbReference type="ChEBI" id="CHEBI:57453"/>
    </ligand>
</feature>
<dbReference type="InterPro" id="IPR005793">
    <property type="entry name" value="Formyl_trans_C"/>
</dbReference>
<dbReference type="GO" id="GO:0005829">
    <property type="term" value="C:cytosol"/>
    <property type="evidence" value="ECO:0007669"/>
    <property type="project" value="TreeGrafter"/>
</dbReference>
<comment type="similarity">
    <text evidence="2 8">Belongs to the Fmt family.</text>
</comment>
<dbReference type="KEGG" id="fhl:OE105_06020"/>
<evidence type="ECO:0000259" key="10">
    <source>
        <dbReference type="Pfam" id="PF02911"/>
    </source>
</evidence>
<dbReference type="Gene3D" id="3.40.50.170">
    <property type="entry name" value="Formyl transferase, N-terminal domain"/>
    <property type="match status" value="1"/>
</dbReference>